<name>A0A1Q8ZT34_9HYPH</name>
<dbReference type="EMBL" id="MKIM01000025">
    <property type="protein sequence ID" value="OLP45250.1"/>
    <property type="molecule type" value="Genomic_DNA"/>
</dbReference>
<dbReference type="InterPro" id="IPR013785">
    <property type="entry name" value="Aldolase_TIM"/>
</dbReference>
<dbReference type="STRING" id="1867956.BJF95_18195"/>
<dbReference type="NCBIfam" id="TIGR00126">
    <property type="entry name" value="deoC"/>
    <property type="match status" value="1"/>
</dbReference>
<dbReference type="PANTHER" id="PTHR10889">
    <property type="entry name" value="DEOXYRIBOSE-PHOSPHATE ALDOLASE"/>
    <property type="match status" value="1"/>
</dbReference>
<dbReference type="InterPro" id="IPR002915">
    <property type="entry name" value="DeoC/FbaB/LacD_aldolase"/>
</dbReference>
<dbReference type="GO" id="GO:0009264">
    <property type="term" value="P:deoxyribonucleotide catabolic process"/>
    <property type="evidence" value="ECO:0007669"/>
    <property type="project" value="UniProtKB-UniRule"/>
</dbReference>
<dbReference type="AlphaFoldDB" id="A0A1Q8ZT34"/>
<evidence type="ECO:0000256" key="1">
    <source>
        <dbReference type="ARBA" id="ARBA00004816"/>
    </source>
</evidence>
<proteinExistence type="inferred from homology"/>
<keyword evidence="5" id="KW-0704">Schiff base</keyword>
<dbReference type="SMART" id="SM01133">
    <property type="entry name" value="DeoC"/>
    <property type="match status" value="1"/>
</dbReference>
<protein>
    <recommendedName>
        <fullName evidence="3 7">Deoxyribose-phosphate aldolase</fullName>
        <ecNumber evidence="3 7">4.1.2.4</ecNumber>
    </recommendedName>
</protein>
<evidence type="ECO:0000313" key="9">
    <source>
        <dbReference type="Proteomes" id="UP000186894"/>
    </source>
</evidence>
<keyword evidence="9" id="KW-1185">Reference proteome</keyword>
<comment type="similarity">
    <text evidence="2">Belongs to the DeoC/FbaB aldolase family. DeoC type 2 subfamily.</text>
</comment>
<dbReference type="OrthoDB" id="6579831at2"/>
<evidence type="ECO:0000256" key="2">
    <source>
        <dbReference type="ARBA" id="ARBA00009473"/>
    </source>
</evidence>
<dbReference type="Gene3D" id="3.20.20.70">
    <property type="entry name" value="Aldolase class I"/>
    <property type="match status" value="1"/>
</dbReference>
<evidence type="ECO:0000313" key="8">
    <source>
        <dbReference type="EMBL" id="OLP45250.1"/>
    </source>
</evidence>
<keyword evidence="4" id="KW-0456">Lyase</keyword>
<evidence type="ECO:0000256" key="4">
    <source>
        <dbReference type="ARBA" id="ARBA00023239"/>
    </source>
</evidence>
<gene>
    <name evidence="8" type="ORF">BJF95_18195</name>
</gene>
<dbReference type="GO" id="GO:0016052">
    <property type="term" value="P:carbohydrate catabolic process"/>
    <property type="evidence" value="ECO:0007669"/>
    <property type="project" value="TreeGrafter"/>
</dbReference>
<sequence>MDTRELRECAAVALSVLDLTNLKDDCTANDIEDLCAKAFTPFGNTAAICIWPRFIAQARGILGADSLVKIATVVNFPSGELAVADVVAETQKAITDGADEIDLVIPYRKLLSGDEKSVADMVRAVKAVITAPVILKVILETGELKDMALIRIASSIAIAEGADFIKTSTGKVAVNATLEAADIMLQAIRDSGKNVGFKPAGGISTVKDARLYFRHVNAIMGEDWLMPSTFRFGASGLLNDIIAVLSGEKSSEQPSGY</sequence>
<dbReference type="PIRSF" id="PIRSF001357">
    <property type="entry name" value="DeoC"/>
    <property type="match status" value="1"/>
</dbReference>
<reference evidence="8 9" key="1">
    <citation type="submission" date="2016-09" db="EMBL/GenBank/DDBJ databases">
        <title>Rhizobium oryziradicis sp. nov., isolated from the root of rice.</title>
        <authorList>
            <person name="Zhao J."/>
            <person name="Zhang X."/>
        </authorList>
    </citation>
    <scope>NUCLEOTIDE SEQUENCE [LARGE SCALE GENOMIC DNA]</scope>
    <source>
        <strain evidence="8 9">N19</strain>
    </source>
</reference>
<evidence type="ECO:0000256" key="5">
    <source>
        <dbReference type="ARBA" id="ARBA00023270"/>
    </source>
</evidence>
<dbReference type="GO" id="GO:0005737">
    <property type="term" value="C:cytoplasm"/>
    <property type="evidence" value="ECO:0007669"/>
    <property type="project" value="InterPro"/>
</dbReference>
<dbReference type="GO" id="GO:0004139">
    <property type="term" value="F:deoxyribose-phosphate aldolase activity"/>
    <property type="evidence" value="ECO:0007669"/>
    <property type="project" value="UniProtKB-UniRule"/>
</dbReference>
<evidence type="ECO:0000256" key="6">
    <source>
        <dbReference type="ARBA" id="ARBA00048791"/>
    </source>
</evidence>
<dbReference type="Proteomes" id="UP000186894">
    <property type="component" value="Unassembled WGS sequence"/>
</dbReference>
<dbReference type="EC" id="4.1.2.4" evidence="3 7"/>
<dbReference type="PANTHER" id="PTHR10889:SF3">
    <property type="entry name" value="DEOXYRIBOSE-PHOSPHATE ALDOLASE"/>
    <property type="match status" value="1"/>
</dbReference>
<comment type="caution">
    <text evidence="8">The sequence shown here is derived from an EMBL/GenBank/DDBJ whole genome shotgun (WGS) entry which is preliminary data.</text>
</comment>
<organism evidence="8 9">
    <name type="scientific">Rhizobium oryziradicis</name>
    <dbReference type="NCBI Taxonomy" id="1867956"/>
    <lineage>
        <taxon>Bacteria</taxon>
        <taxon>Pseudomonadati</taxon>
        <taxon>Pseudomonadota</taxon>
        <taxon>Alphaproteobacteria</taxon>
        <taxon>Hyphomicrobiales</taxon>
        <taxon>Rhizobiaceae</taxon>
        <taxon>Rhizobium/Agrobacterium group</taxon>
        <taxon>Rhizobium</taxon>
    </lineage>
</organism>
<dbReference type="SUPFAM" id="SSF51569">
    <property type="entry name" value="Aldolase"/>
    <property type="match status" value="1"/>
</dbReference>
<evidence type="ECO:0000256" key="3">
    <source>
        <dbReference type="ARBA" id="ARBA00012515"/>
    </source>
</evidence>
<accession>A0A1Q8ZT34</accession>
<dbReference type="Pfam" id="PF01791">
    <property type="entry name" value="DeoC"/>
    <property type="match status" value="1"/>
</dbReference>
<dbReference type="InterPro" id="IPR011343">
    <property type="entry name" value="DeoC"/>
</dbReference>
<dbReference type="RefSeq" id="WP_075639164.1">
    <property type="nucleotide sequence ID" value="NZ_MKIM01000025.1"/>
</dbReference>
<comment type="catalytic activity">
    <reaction evidence="6">
        <text>2-deoxy-D-ribose 5-phosphate = D-glyceraldehyde 3-phosphate + acetaldehyde</text>
        <dbReference type="Rhea" id="RHEA:12821"/>
        <dbReference type="ChEBI" id="CHEBI:15343"/>
        <dbReference type="ChEBI" id="CHEBI:59776"/>
        <dbReference type="ChEBI" id="CHEBI:62877"/>
        <dbReference type="EC" id="4.1.2.4"/>
    </reaction>
</comment>
<dbReference type="CDD" id="cd00959">
    <property type="entry name" value="DeoC"/>
    <property type="match status" value="1"/>
</dbReference>
<evidence type="ECO:0000256" key="7">
    <source>
        <dbReference type="NCBIfam" id="TIGR00126"/>
    </source>
</evidence>
<comment type="pathway">
    <text evidence="1">Carbohydrate degradation; 2-deoxy-D-ribose 1-phosphate degradation; D-glyceraldehyde 3-phosphate and acetaldehyde from 2-deoxy-alpha-D-ribose 1-phosphate: step 2/2.</text>
</comment>